<dbReference type="Gene3D" id="1.10.10.10">
    <property type="entry name" value="Winged helix-like DNA-binding domain superfamily/Winged helix DNA-binding domain"/>
    <property type="match status" value="1"/>
</dbReference>
<dbReference type="OrthoDB" id="9785745at2"/>
<dbReference type="NCBIfam" id="NF040786">
    <property type="entry name" value="LysR_Sec_metab"/>
    <property type="match status" value="1"/>
</dbReference>
<keyword evidence="3" id="KW-0238">DNA-binding</keyword>
<dbReference type="InterPro" id="IPR036388">
    <property type="entry name" value="WH-like_DNA-bd_sf"/>
</dbReference>
<keyword evidence="4" id="KW-0804">Transcription</keyword>
<evidence type="ECO:0000313" key="7">
    <source>
        <dbReference type="Proteomes" id="UP000267250"/>
    </source>
</evidence>
<dbReference type="FunFam" id="1.10.10.10:FF:000001">
    <property type="entry name" value="LysR family transcriptional regulator"/>
    <property type="match status" value="1"/>
</dbReference>
<dbReference type="KEGG" id="aft:BBF96_08175"/>
<keyword evidence="2" id="KW-0805">Transcription regulation</keyword>
<gene>
    <name evidence="6" type="ORF">BBF96_08175</name>
</gene>
<dbReference type="InterPro" id="IPR005119">
    <property type="entry name" value="LysR_subst-bd"/>
</dbReference>
<dbReference type="AlphaFoldDB" id="A0A3S9SYH8"/>
<evidence type="ECO:0000256" key="4">
    <source>
        <dbReference type="ARBA" id="ARBA00023163"/>
    </source>
</evidence>
<evidence type="ECO:0000256" key="1">
    <source>
        <dbReference type="ARBA" id="ARBA00009437"/>
    </source>
</evidence>
<evidence type="ECO:0000256" key="2">
    <source>
        <dbReference type="ARBA" id="ARBA00023015"/>
    </source>
</evidence>
<dbReference type="InterPro" id="IPR000847">
    <property type="entry name" value="LysR_HTH_N"/>
</dbReference>
<dbReference type="PROSITE" id="PS50931">
    <property type="entry name" value="HTH_LYSR"/>
    <property type="match status" value="1"/>
</dbReference>
<dbReference type="PRINTS" id="PR00039">
    <property type="entry name" value="HTHLYSR"/>
</dbReference>
<dbReference type="GO" id="GO:0000976">
    <property type="term" value="F:transcription cis-regulatory region binding"/>
    <property type="evidence" value="ECO:0007669"/>
    <property type="project" value="TreeGrafter"/>
</dbReference>
<dbReference type="PANTHER" id="PTHR30126:SF64">
    <property type="entry name" value="HTH-TYPE TRANSCRIPTIONAL REGULATOR CITR"/>
    <property type="match status" value="1"/>
</dbReference>
<dbReference type="GO" id="GO:0003700">
    <property type="term" value="F:DNA-binding transcription factor activity"/>
    <property type="evidence" value="ECO:0007669"/>
    <property type="project" value="InterPro"/>
</dbReference>
<organism evidence="6 7">
    <name type="scientific">Anoxybacter fermentans</name>
    <dbReference type="NCBI Taxonomy" id="1323375"/>
    <lineage>
        <taxon>Bacteria</taxon>
        <taxon>Bacillati</taxon>
        <taxon>Bacillota</taxon>
        <taxon>Clostridia</taxon>
        <taxon>Halanaerobiales</taxon>
        <taxon>Anoxybacter</taxon>
    </lineage>
</organism>
<proteinExistence type="inferred from homology"/>
<dbReference type="InterPro" id="IPR036390">
    <property type="entry name" value="WH_DNA-bd_sf"/>
</dbReference>
<dbReference type="EMBL" id="CP016379">
    <property type="protein sequence ID" value="AZR73361.1"/>
    <property type="molecule type" value="Genomic_DNA"/>
</dbReference>
<dbReference type="InterPro" id="IPR047788">
    <property type="entry name" value="LysR-like_Sec_metab"/>
</dbReference>
<keyword evidence="7" id="KW-1185">Reference proteome</keyword>
<name>A0A3S9SYH8_9FIRM</name>
<comment type="similarity">
    <text evidence="1">Belongs to the LysR transcriptional regulatory family.</text>
</comment>
<evidence type="ECO:0000259" key="5">
    <source>
        <dbReference type="PROSITE" id="PS50931"/>
    </source>
</evidence>
<sequence length="296" mass="33493">MKISRLYTFVRLAELKSFSLVAEELQLTQPAVSIQIKALEEYFDVRLVKRTSDGVILTPEGEILYRDTKEMLQIWDNLKQKINRLQNLVKGELNIGASTIPGEYLLPELIVGFCQEYPLVELKMEVKDSRSVLQDLLKKKYDLGIVGIKPEEKDIKAIPIASDELVLIVPKDHPFARKGIVIRQEIIKERFILREEGSGTRKAMKEGLAKLGVNIADLQIAAQLGSTEAVIAAVESGLGVSIVSSLAALRAEKLQRLKVIQVKGFQIQRQFYLAYLSELEDKIQVQKFIEYIQNKK</sequence>
<dbReference type="Proteomes" id="UP000267250">
    <property type="component" value="Chromosome"/>
</dbReference>
<reference evidence="6 7" key="1">
    <citation type="submission" date="2016-07" db="EMBL/GenBank/DDBJ databases">
        <title>Genome and transcriptome analysis of iron-reducing fermentative bacteria Anoxybacter fermentans.</title>
        <authorList>
            <person name="Zeng X."/>
            <person name="Shao Z."/>
        </authorList>
    </citation>
    <scope>NUCLEOTIDE SEQUENCE [LARGE SCALE GENOMIC DNA]</scope>
    <source>
        <strain evidence="6 7">DY22613</strain>
    </source>
</reference>
<evidence type="ECO:0000313" key="6">
    <source>
        <dbReference type="EMBL" id="AZR73361.1"/>
    </source>
</evidence>
<dbReference type="Gene3D" id="3.40.190.290">
    <property type="match status" value="1"/>
</dbReference>
<dbReference type="SUPFAM" id="SSF53850">
    <property type="entry name" value="Periplasmic binding protein-like II"/>
    <property type="match status" value="1"/>
</dbReference>
<dbReference type="SUPFAM" id="SSF46785">
    <property type="entry name" value="Winged helix' DNA-binding domain"/>
    <property type="match status" value="1"/>
</dbReference>
<dbReference type="CDD" id="cd08420">
    <property type="entry name" value="PBP2_CysL_like"/>
    <property type="match status" value="1"/>
</dbReference>
<accession>A0A3S9SYH8</accession>
<evidence type="ECO:0000256" key="3">
    <source>
        <dbReference type="ARBA" id="ARBA00023125"/>
    </source>
</evidence>
<feature type="domain" description="HTH lysR-type" evidence="5">
    <location>
        <begin position="1"/>
        <end position="58"/>
    </location>
</feature>
<protein>
    <recommendedName>
        <fullName evidence="5">HTH lysR-type domain-containing protein</fullName>
    </recommendedName>
</protein>
<dbReference type="PANTHER" id="PTHR30126">
    <property type="entry name" value="HTH-TYPE TRANSCRIPTIONAL REGULATOR"/>
    <property type="match status" value="1"/>
</dbReference>
<dbReference type="Pfam" id="PF00126">
    <property type="entry name" value="HTH_1"/>
    <property type="match status" value="1"/>
</dbReference>
<dbReference type="RefSeq" id="WP_127016696.1">
    <property type="nucleotide sequence ID" value="NZ_CP016379.1"/>
</dbReference>
<dbReference type="Pfam" id="PF03466">
    <property type="entry name" value="LysR_substrate"/>
    <property type="match status" value="1"/>
</dbReference>